<proteinExistence type="inferred from homology"/>
<gene>
    <name evidence="4" type="ORF">F9Y85_09830</name>
    <name evidence="5" type="ORF">R5H13_16245</name>
</gene>
<reference evidence="4" key="1">
    <citation type="submission" date="2019-10" db="EMBL/GenBank/DDBJ databases">
        <authorList>
            <person name="Paulsen S."/>
        </authorList>
    </citation>
    <scope>NUCLEOTIDE SEQUENCE</scope>
    <source>
        <strain evidence="4">LMG 19692</strain>
    </source>
</reference>
<dbReference type="Proteomes" id="UP000646877">
    <property type="component" value="Unassembled WGS sequence"/>
</dbReference>
<keyword evidence="7" id="KW-1185">Reference proteome</keyword>
<dbReference type="EMBL" id="CP137578">
    <property type="protein sequence ID" value="WOX28161.1"/>
    <property type="molecule type" value="Genomic_DNA"/>
</dbReference>
<accession>A0A8I2H1H2</accession>
<evidence type="ECO:0000256" key="2">
    <source>
        <dbReference type="ARBA" id="ARBA00022729"/>
    </source>
</evidence>
<dbReference type="Proteomes" id="UP001304419">
    <property type="component" value="Chromosome 1"/>
</dbReference>
<evidence type="ECO:0000256" key="1">
    <source>
        <dbReference type="ARBA" id="ARBA00010333"/>
    </source>
</evidence>
<evidence type="ECO:0000259" key="3">
    <source>
        <dbReference type="SMART" id="SM00062"/>
    </source>
</evidence>
<feature type="domain" description="Solute-binding protein family 3/N-terminal" evidence="3">
    <location>
        <begin position="32"/>
        <end position="249"/>
    </location>
</feature>
<reference evidence="5 7" key="2">
    <citation type="submission" date="2023-10" db="EMBL/GenBank/DDBJ databases">
        <title>To unveil natural product biosynthetic capacity in Pseudoalteromonas.</title>
        <authorList>
            <person name="Wang J."/>
        </authorList>
    </citation>
    <scope>NUCLEOTIDE SEQUENCE [LARGE SCALE GENOMIC DNA]</scope>
    <source>
        <strain evidence="5 7">DSM 15914</strain>
    </source>
</reference>
<sequence length="266" mass="30396">MKLKLSVIISALVFQSAYIVAQTPELIYVAKEARTLYDRDLYLYELLEKALAAAKYSAQIEHIKIHPHQQRTLMALSRGKVDLHWSMTSPAREQIAIPIKIPLYDGLIGKRVLIVHKDIYPAIKAVRSLNELKRFTAVQGHDWPDTKILSYNGLKVRPISDYQTMFNLIADKKADYFPRSVIEANSELIAQNNENLMIVPDFHLSYSTAFYFFVNKDKQALAKALEEGLAKLQESGELQTLKQKYGLDKQFTSATINLVNPYFTED</sequence>
<dbReference type="AlphaFoldDB" id="A0A8I2H1H2"/>
<dbReference type="Gene3D" id="3.40.190.10">
    <property type="entry name" value="Periplasmic binding protein-like II"/>
    <property type="match status" value="2"/>
</dbReference>
<evidence type="ECO:0000313" key="6">
    <source>
        <dbReference type="Proteomes" id="UP000646877"/>
    </source>
</evidence>
<dbReference type="PANTHER" id="PTHR35936:SF35">
    <property type="entry name" value="L-CYSTINE-BINDING PROTEIN TCYJ"/>
    <property type="match status" value="1"/>
</dbReference>
<dbReference type="Pfam" id="PF00497">
    <property type="entry name" value="SBP_bac_3"/>
    <property type="match status" value="1"/>
</dbReference>
<dbReference type="SUPFAM" id="SSF53850">
    <property type="entry name" value="Periplasmic binding protein-like II"/>
    <property type="match status" value="1"/>
</dbReference>
<name>A0A8I2H1H2_9GAMM</name>
<dbReference type="EMBL" id="WEIA01000005">
    <property type="protein sequence ID" value="NLR21613.1"/>
    <property type="molecule type" value="Genomic_DNA"/>
</dbReference>
<keyword evidence="2" id="KW-0732">Signal</keyword>
<dbReference type="InterPro" id="IPR001638">
    <property type="entry name" value="Solute-binding_3/MltF_N"/>
</dbReference>
<dbReference type="PANTHER" id="PTHR35936">
    <property type="entry name" value="MEMBRANE-BOUND LYTIC MUREIN TRANSGLYCOSYLASE F"/>
    <property type="match status" value="1"/>
</dbReference>
<comment type="similarity">
    <text evidence="1">Belongs to the bacterial solute-binding protein 3 family.</text>
</comment>
<dbReference type="SMART" id="SM00062">
    <property type="entry name" value="PBPb"/>
    <property type="match status" value="1"/>
</dbReference>
<evidence type="ECO:0000313" key="5">
    <source>
        <dbReference type="EMBL" id="WOX28161.1"/>
    </source>
</evidence>
<evidence type="ECO:0000313" key="4">
    <source>
        <dbReference type="EMBL" id="NLR21613.1"/>
    </source>
</evidence>
<organism evidence="4 6">
    <name type="scientific">Pseudoalteromonas maricaloris</name>
    <dbReference type="NCBI Taxonomy" id="184924"/>
    <lineage>
        <taxon>Bacteria</taxon>
        <taxon>Pseudomonadati</taxon>
        <taxon>Pseudomonadota</taxon>
        <taxon>Gammaproteobacteria</taxon>
        <taxon>Alteromonadales</taxon>
        <taxon>Pseudoalteromonadaceae</taxon>
        <taxon>Pseudoalteromonas</taxon>
    </lineage>
</organism>
<dbReference type="RefSeq" id="WP_130127020.1">
    <property type="nucleotide sequence ID" value="NZ_CBCSDF010000015.1"/>
</dbReference>
<protein>
    <submittedName>
        <fullName evidence="4">Amino acid ABC transporter substrate-binding protein</fullName>
    </submittedName>
    <submittedName>
        <fullName evidence="5">Transporter substrate-binding domain-containing protein</fullName>
    </submittedName>
</protein>
<evidence type="ECO:0000313" key="7">
    <source>
        <dbReference type="Proteomes" id="UP001304419"/>
    </source>
</evidence>